<protein>
    <submittedName>
        <fullName evidence="1">Hydroxyurea phosphotransferase</fullName>
    </submittedName>
</protein>
<gene>
    <name evidence="1" type="ORF">KDA82_39610</name>
</gene>
<comment type="caution">
    <text evidence="1">The sequence shown here is derived from an EMBL/GenBank/DDBJ whole genome shotgun (WGS) entry which is preliminary data.</text>
</comment>
<name>A0A8T4J5D7_9ACTN</name>
<keyword evidence="2" id="KW-1185">Reference proteome</keyword>
<dbReference type="AlphaFoldDB" id="A0A8T4J5D7"/>
<proteinExistence type="predicted"/>
<feature type="non-terminal residue" evidence="1">
    <location>
        <position position="67"/>
    </location>
</feature>
<reference evidence="1" key="1">
    <citation type="submission" date="2021-04" db="EMBL/GenBank/DDBJ databases">
        <title>Sequencing of actinobacteria type strains.</title>
        <authorList>
            <person name="Nguyen G.-S."/>
            <person name="Wentzel A."/>
        </authorList>
    </citation>
    <scope>NUCLEOTIDE SEQUENCE</scope>
    <source>
        <strain evidence="1">DSM 42095</strain>
    </source>
</reference>
<evidence type="ECO:0000313" key="2">
    <source>
        <dbReference type="Proteomes" id="UP000675554"/>
    </source>
</evidence>
<sequence length="67" mass="7737">PLLEQVDDPFAHPEPHRVLARRTALIADELGLDVDRVRAWTVARHVEYVLWSVDEDDDLSGSVRMMR</sequence>
<feature type="non-terminal residue" evidence="1">
    <location>
        <position position="1"/>
    </location>
</feature>
<evidence type="ECO:0000313" key="1">
    <source>
        <dbReference type="EMBL" id="MBR7678948.1"/>
    </source>
</evidence>
<accession>A0A8T4J5D7</accession>
<dbReference type="EMBL" id="JAGSMN010002054">
    <property type="protein sequence ID" value="MBR7678948.1"/>
    <property type="molecule type" value="Genomic_DNA"/>
</dbReference>
<dbReference type="Proteomes" id="UP000675554">
    <property type="component" value="Unassembled WGS sequence"/>
</dbReference>
<organism evidence="1 2">
    <name type="scientific">Streptomyces daliensis</name>
    <dbReference type="NCBI Taxonomy" id="299421"/>
    <lineage>
        <taxon>Bacteria</taxon>
        <taxon>Bacillati</taxon>
        <taxon>Actinomycetota</taxon>
        <taxon>Actinomycetes</taxon>
        <taxon>Kitasatosporales</taxon>
        <taxon>Streptomycetaceae</taxon>
        <taxon>Streptomyces</taxon>
    </lineage>
</organism>